<gene>
    <name evidence="1" type="ORF">IQ241_11010</name>
</gene>
<name>A0A8J7ACU1_9CYAN</name>
<evidence type="ECO:0000313" key="1">
    <source>
        <dbReference type="EMBL" id="MBE9077816.1"/>
    </source>
</evidence>
<protein>
    <submittedName>
        <fullName evidence="1">Uncharacterized protein</fullName>
    </submittedName>
</protein>
<evidence type="ECO:0000313" key="2">
    <source>
        <dbReference type="Proteomes" id="UP000636505"/>
    </source>
</evidence>
<dbReference type="EMBL" id="JADEXG010000022">
    <property type="protein sequence ID" value="MBE9077816.1"/>
    <property type="molecule type" value="Genomic_DNA"/>
</dbReference>
<accession>A0A8J7ACU1</accession>
<dbReference type="AlphaFoldDB" id="A0A8J7ACU1"/>
<dbReference type="Proteomes" id="UP000636505">
    <property type="component" value="Unassembled WGS sequence"/>
</dbReference>
<organism evidence="1 2">
    <name type="scientific">Vasconcelosia minhoensis LEGE 07310</name>
    <dbReference type="NCBI Taxonomy" id="915328"/>
    <lineage>
        <taxon>Bacteria</taxon>
        <taxon>Bacillati</taxon>
        <taxon>Cyanobacteriota</taxon>
        <taxon>Cyanophyceae</taxon>
        <taxon>Nodosilineales</taxon>
        <taxon>Cymatolegaceae</taxon>
        <taxon>Vasconcelosia</taxon>
        <taxon>Vasconcelosia minhoensis</taxon>
    </lineage>
</organism>
<sequence>MHDIVELEKQGWKALSTSKEAATEFYESLLIDDAIMAFPGGMMLVGKNQILESINSQPWESFDIAGLQELSLSDDALPFARDNGGCPFIIKR</sequence>
<proteinExistence type="predicted"/>
<comment type="caution">
    <text evidence="1">The sequence shown here is derived from an EMBL/GenBank/DDBJ whole genome shotgun (WGS) entry which is preliminary data.</text>
</comment>
<dbReference type="RefSeq" id="WP_193906975.1">
    <property type="nucleotide sequence ID" value="NZ_JADEXG010000022.1"/>
</dbReference>
<reference evidence="1" key="1">
    <citation type="submission" date="2020-10" db="EMBL/GenBank/DDBJ databases">
        <authorList>
            <person name="Castelo-Branco R."/>
            <person name="Eusebio N."/>
            <person name="Adriana R."/>
            <person name="Vieira A."/>
            <person name="Brugerolle De Fraissinette N."/>
            <person name="Rezende De Castro R."/>
            <person name="Schneider M.P."/>
            <person name="Vasconcelos V."/>
            <person name="Leao P.N."/>
        </authorList>
    </citation>
    <scope>NUCLEOTIDE SEQUENCE</scope>
    <source>
        <strain evidence="1">LEGE 07310</strain>
    </source>
</reference>
<keyword evidence="2" id="KW-1185">Reference proteome</keyword>